<dbReference type="PANTHER" id="PTHR43357">
    <property type="entry name" value="INNER MEMBRANE ABC TRANSPORTER PERMEASE PROTEIN YDCV"/>
    <property type="match status" value="1"/>
</dbReference>
<comment type="similarity">
    <text evidence="8">Belongs to the binding-protein-dependent transport system permease family.</text>
</comment>
<accession>A0ABU0J284</accession>
<evidence type="ECO:0000256" key="8">
    <source>
        <dbReference type="RuleBase" id="RU363032"/>
    </source>
</evidence>
<proteinExistence type="inferred from homology"/>
<evidence type="ECO:0000256" key="3">
    <source>
        <dbReference type="ARBA" id="ARBA00022475"/>
    </source>
</evidence>
<evidence type="ECO:0000256" key="4">
    <source>
        <dbReference type="ARBA" id="ARBA00022519"/>
    </source>
</evidence>
<organism evidence="10 11">
    <name type="scientific">Labrys wisconsinensis</name>
    <dbReference type="NCBI Taxonomy" id="425677"/>
    <lineage>
        <taxon>Bacteria</taxon>
        <taxon>Pseudomonadati</taxon>
        <taxon>Pseudomonadota</taxon>
        <taxon>Alphaproteobacteria</taxon>
        <taxon>Hyphomicrobiales</taxon>
        <taxon>Xanthobacteraceae</taxon>
        <taxon>Labrys</taxon>
    </lineage>
</organism>
<dbReference type="Gene3D" id="1.10.3720.10">
    <property type="entry name" value="MetI-like"/>
    <property type="match status" value="1"/>
</dbReference>
<dbReference type="Proteomes" id="UP001242480">
    <property type="component" value="Unassembled WGS sequence"/>
</dbReference>
<gene>
    <name evidence="10" type="ORF">QO011_001366</name>
</gene>
<dbReference type="InterPro" id="IPR035906">
    <property type="entry name" value="MetI-like_sf"/>
</dbReference>
<evidence type="ECO:0000256" key="6">
    <source>
        <dbReference type="ARBA" id="ARBA00022989"/>
    </source>
</evidence>
<feature type="domain" description="ABC transmembrane type-1" evidence="9">
    <location>
        <begin position="69"/>
        <end position="257"/>
    </location>
</feature>
<keyword evidence="7 8" id="KW-0472">Membrane</keyword>
<sequence>MSNLPAAWRVLGAGITGFAVLVLVYLVVPTLVIVPLSFSSEPFLSFPPPGLSLRWYEAFAASPDYRIAIVNSIRIGIPAACLATVFGTLAALALVRGRLPGRRALSALMIAPLVLPQIVLAIGLFPVMVRLGLNGSYPAILLGHAVVCMPLVFVTVAASLRSYAPTYELAAMTLGANPWNTFRFVTFPMIRVGVVLGFIFAFTFSFDELILAIFLTSPLTRTVPRLLWEQLNYQMTPLIAAATTVLLALTLGLLVVAALVDRHGARRSRGTLR</sequence>
<keyword evidence="11" id="KW-1185">Reference proteome</keyword>
<dbReference type="RefSeq" id="WP_307269497.1">
    <property type="nucleotide sequence ID" value="NZ_JAUSVX010000002.1"/>
</dbReference>
<evidence type="ECO:0000313" key="11">
    <source>
        <dbReference type="Proteomes" id="UP001242480"/>
    </source>
</evidence>
<dbReference type="CDD" id="cd06261">
    <property type="entry name" value="TM_PBP2"/>
    <property type="match status" value="1"/>
</dbReference>
<evidence type="ECO:0000256" key="1">
    <source>
        <dbReference type="ARBA" id="ARBA00004429"/>
    </source>
</evidence>
<keyword evidence="4" id="KW-0997">Cell inner membrane</keyword>
<dbReference type="EMBL" id="JAUSVX010000002">
    <property type="protein sequence ID" value="MDQ0468366.1"/>
    <property type="molecule type" value="Genomic_DNA"/>
</dbReference>
<comment type="caution">
    <text evidence="10">The sequence shown here is derived from an EMBL/GenBank/DDBJ whole genome shotgun (WGS) entry which is preliminary data.</text>
</comment>
<dbReference type="Pfam" id="PF00528">
    <property type="entry name" value="BPD_transp_1"/>
    <property type="match status" value="1"/>
</dbReference>
<feature type="transmembrane region" description="Helical" evidence="8">
    <location>
        <begin position="235"/>
        <end position="260"/>
    </location>
</feature>
<reference evidence="10 11" key="1">
    <citation type="submission" date="2023-07" db="EMBL/GenBank/DDBJ databases">
        <title>Genomic Encyclopedia of Type Strains, Phase IV (KMG-IV): sequencing the most valuable type-strain genomes for metagenomic binning, comparative biology and taxonomic classification.</title>
        <authorList>
            <person name="Goeker M."/>
        </authorList>
    </citation>
    <scope>NUCLEOTIDE SEQUENCE [LARGE SCALE GENOMIC DNA]</scope>
    <source>
        <strain evidence="10 11">DSM 19619</strain>
    </source>
</reference>
<keyword evidence="6 8" id="KW-1133">Transmembrane helix</keyword>
<feature type="transmembrane region" description="Helical" evidence="8">
    <location>
        <begin position="139"/>
        <end position="160"/>
    </location>
</feature>
<feature type="transmembrane region" description="Helical" evidence="8">
    <location>
        <begin position="107"/>
        <end position="127"/>
    </location>
</feature>
<feature type="transmembrane region" description="Helical" evidence="8">
    <location>
        <begin position="12"/>
        <end position="38"/>
    </location>
</feature>
<dbReference type="SUPFAM" id="SSF161098">
    <property type="entry name" value="MetI-like"/>
    <property type="match status" value="1"/>
</dbReference>
<evidence type="ECO:0000256" key="2">
    <source>
        <dbReference type="ARBA" id="ARBA00022448"/>
    </source>
</evidence>
<feature type="transmembrane region" description="Helical" evidence="8">
    <location>
        <begin position="75"/>
        <end position="95"/>
    </location>
</feature>
<keyword evidence="5 8" id="KW-0812">Transmembrane</keyword>
<dbReference type="InterPro" id="IPR000515">
    <property type="entry name" value="MetI-like"/>
</dbReference>
<feature type="transmembrane region" description="Helical" evidence="8">
    <location>
        <begin position="192"/>
        <end position="215"/>
    </location>
</feature>
<dbReference type="PROSITE" id="PS50928">
    <property type="entry name" value="ABC_TM1"/>
    <property type="match status" value="1"/>
</dbReference>
<evidence type="ECO:0000313" key="10">
    <source>
        <dbReference type="EMBL" id="MDQ0468366.1"/>
    </source>
</evidence>
<evidence type="ECO:0000256" key="7">
    <source>
        <dbReference type="ARBA" id="ARBA00023136"/>
    </source>
</evidence>
<protein>
    <submittedName>
        <fullName evidence="10">Spermidine/putrescine transport system permease protein</fullName>
    </submittedName>
</protein>
<name>A0ABU0J284_9HYPH</name>
<keyword evidence="3" id="KW-1003">Cell membrane</keyword>
<comment type="subcellular location">
    <subcellularLocation>
        <location evidence="1">Cell inner membrane</location>
        <topology evidence="1">Multi-pass membrane protein</topology>
    </subcellularLocation>
    <subcellularLocation>
        <location evidence="8">Cell membrane</location>
        <topology evidence="8">Multi-pass membrane protein</topology>
    </subcellularLocation>
</comment>
<dbReference type="PANTHER" id="PTHR43357:SF4">
    <property type="entry name" value="INNER MEMBRANE ABC TRANSPORTER PERMEASE PROTEIN YDCV"/>
    <property type="match status" value="1"/>
</dbReference>
<evidence type="ECO:0000259" key="9">
    <source>
        <dbReference type="PROSITE" id="PS50928"/>
    </source>
</evidence>
<evidence type="ECO:0000256" key="5">
    <source>
        <dbReference type="ARBA" id="ARBA00022692"/>
    </source>
</evidence>
<keyword evidence="2 8" id="KW-0813">Transport</keyword>